<accession>A0ABR6IXG4</accession>
<evidence type="ECO:0000313" key="2">
    <source>
        <dbReference type="Proteomes" id="UP000551353"/>
    </source>
</evidence>
<evidence type="ECO:0008006" key="3">
    <source>
        <dbReference type="Google" id="ProtNLM"/>
    </source>
</evidence>
<evidence type="ECO:0000313" key="1">
    <source>
        <dbReference type="EMBL" id="MBB4232612.1"/>
    </source>
</evidence>
<comment type="caution">
    <text evidence="1">The sequence shown here is derived from an EMBL/GenBank/DDBJ whole genome shotgun (WGS) entry which is preliminary data.</text>
</comment>
<organism evidence="1 2">
    <name type="scientific">Rhizobium mongolense</name>
    <dbReference type="NCBI Taxonomy" id="57676"/>
    <lineage>
        <taxon>Bacteria</taxon>
        <taxon>Pseudomonadati</taxon>
        <taxon>Pseudomonadota</taxon>
        <taxon>Alphaproteobacteria</taxon>
        <taxon>Hyphomicrobiales</taxon>
        <taxon>Rhizobiaceae</taxon>
        <taxon>Rhizobium/Agrobacterium group</taxon>
        <taxon>Rhizobium</taxon>
    </lineage>
</organism>
<dbReference type="Proteomes" id="UP000551353">
    <property type="component" value="Unassembled WGS sequence"/>
</dbReference>
<proteinExistence type="predicted"/>
<protein>
    <recommendedName>
        <fullName evidence="3">NYN domain-containing protein</fullName>
    </recommendedName>
</protein>
<gene>
    <name evidence="1" type="ORF">GGD56_006509</name>
</gene>
<dbReference type="EMBL" id="JACIFX010000015">
    <property type="protein sequence ID" value="MBB4232612.1"/>
    <property type="molecule type" value="Genomic_DNA"/>
</dbReference>
<reference evidence="1 2" key="1">
    <citation type="submission" date="2020-08" db="EMBL/GenBank/DDBJ databases">
        <title>Genomic Encyclopedia of Type Strains, Phase IV (KMG-V): Genome sequencing to study the core and pangenomes of soil and plant-associated prokaryotes.</title>
        <authorList>
            <person name="Whitman W."/>
        </authorList>
    </citation>
    <scope>NUCLEOTIDE SEQUENCE [LARGE SCALE GENOMIC DNA]</scope>
    <source>
        <strain evidence="1 2">SEMIA 4087</strain>
    </source>
</reference>
<name>A0ABR6IXG4_9HYPH</name>
<keyword evidence="2" id="KW-1185">Reference proteome</keyword>
<sequence length="55" mass="6157">MNDSSLPLALLIDGDNATPKIVTGLLARQLRDGERQAHLWRLDETELEWVEGMPA</sequence>